<comment type="caution">
    <text evidence="1">The sequence shown here is derived from an EMBL/GenBank/DDBJ whole genome shotgun (WGS) entry which is preliminary data.</text>
</comment>
<protein>
    <recommendedName>
        <fullName evidence="3">ESX-1 secretion-associated protein</fullName>
    </recommendedName>
</protein>
<organism evidence="1 2">
    <name type="scientific">Plantactinospora sonchi</name>
    <dbReference type="NCBI Taxonomy" id="1544735"/>
    <lineage>
        <taxon>Bacteria</taxon>
        <taxon>Bacillati</taxon>
        <taxon>Actinomycetota</taxon>
        <taxon>Actinomycetes</taxon>
        <taxon>Micromonosporales</taxon>
        <taxon>Micromonosporaceae</taxon>
        <taxon>Plantactinospora</taxon>
    </lineage>
</organism>
<proteinExistence type="predicted"/>
<gene>
    <name evidence="1" type="ORF">V1633_01670</name>
</gene>
<evidence type="ECO:0000313" key="1">
    <source>
        <dbReference type="EMBL" id="MEE6257196.1"/>
    </source>
</evidence>
<reference evidence="1 2" key="1">
    <citation type="submission" date="2024-01" db="EMBL/GenBank/DDBJ databases">
        <title>Genome insights into Plantactinospora sonchi sp. nov.</title>
        <authorList>
            <person name="Wang L."/>
        </authorList>
    </citation>
    <scope>NUCLEOTIDE SEQUENCE [LARGE SCALE GENOMIC DNA]</scope>
    <source>
        <strain evidence="1 2">NEAU-QY2</strain>
    </source>
</reference>
<dbReference type="Proteomes" id="UP001332243">
    <property type="component" value="Unassembled WGS sequence"/>
</dbReference>
<sequence length="107" mass="11819">MGNPGKEQIRASIQALYTDSRAWGNMAEQLEGMERVARGLALGAFEFSGFAHMIGLDSLYNELQEKMADLLKQGSANFDAIAGALRTAADNYARDEERAVHRHAKIY</sequence>
<dbReference type="EMBL" id="JAZGQK010000001">
    <property type="protein sequence ID" value="MEE6257196.1"/>
    <property type="molecule type" value="Genomic_DNA"/>
</dbReference>
<evidence type="ECO:0000313" key="2">
    <source>
        <dbReference type="Proteomes" id="UP001332243"/>
    </source>
</evidence>
<accession>A0ABU7RL39</accession>
<dbReference type="RefSeq" id="WP_331212278.1">
    <property type="nucleotide sequence ID" value="NZ_JAZGQK010000001.1"/>
</dbReference>
<evidence type="ECO:0008006" key="3">
    <source>
        <dbReference type="Google" id="ProtNLM"/>
    </source>
</evidence>
<name>A0ABU7RL39_9ACTN</name>
<keyword evidence="2" id="KW-1185">Reference proteome</keyword>